<name>A0A0D0DQQ5_9AGAM</name>
<dbReference type="OrthoDB" id="432234at2759"/>
<evidence type="ECO:0000313" key="1">
    <source>
        <dbReference type="EMBL" id="KIK94893.1"/>
    </source>
</evidence>
<dbReference type="EMBL" id="KN825078">
    <property type="protein sequence ID" value="KIK94893.1"/>
    <property type="molecule type" value="Genomic_DNA"/>
</dbReference>
<organism evidence="1 2">
    <name type="scientific">Paxillus rubicundulus Ve08.2h10</name>
    <dbReference type="NCBI Taxonomy" id="930991"/>
    <lineage>
        <taxon>Eukaryota</taxon>
        <taxon>Fungi</taxon>
        <taxon>Dikarya</taxon>
        <taxon>Basidiomycota</taxon>
        <taxon>Agaricomycotina</taxon>
        <taxon>Agaricomycetes</taxon>
        <taxon>Agaricomycetidae</taxon>
        <taxon>Boletales</taxon>
        <taxon>Paxilineae</taxon>
        <taxon>Paxillaceae</taxon>
        <taxon>Paxillus</taxon>
    </lineage>
</organism>
<evidence type="ECO:0008006" key="3">
    <source>
        <dbReference type="Google" id="ProtNLM"/>
    </source>
</evidence>
<evidence type="ECO:0000313" key="2">
    <source>
        <dbReference type="Proteomes" id="UP000054538"/>
    </source>
</evidence>
<dbReference type="HOGENOM" id="CLU_161528_1_0_1"/>
<dbReference type="SUPFAM" id="SSF52540">
    <property type="entry name" value="P-loop containing nucleoside triphosphate hydrolases"/>
    <property type="match status" value="1"/>
</dbReference>
<dbReference type="Proteomes" id="UP000054538">
    <property type="component" value="Unassembled WGS sequence"/>
</dbReference>
<accession>A0A0D0DQQ5</accession>
<protein>
    <recommendedName>
        <fullName evidence="3">ATP-dependent DNA helicase</fullName>
    </recommendedName>
</protein>
<sequence>QLIMLITGPGGTGKTHVIKAVHPVMDHYGCAHMIHFLDPIGGSVAALIDGMTV</sequence>
<dbReference type="InParanoid" id="A0A0D0DQQ5"/>
<feature type="non-terminal residue" evidence="1">
    <location>
        <position position="1"/>
    </location>
</feature>
<reference evidence="2" key="2">
    <citation type="submission" date="2015-01" db="EMBL/GenBank/DDBJ databases">
        <title>Evolutionary Origins and Diversification of the Mycorrhizal Mutualists.</title>
        <authorList>
            <consortium name="DOE Joint Genome Institute"/>
            <consortium name="Mycorrhizal Genomics Consortium"/>
            <person name="Kohler A."/>
            <person name="Kuo A."/>
            <person name="Nagy L.G."/>
            <person name="Floudas D."/>
            <person name="Copeland A."/>
            <person name="Barry K.W."/>
            <person name="Cichocki N."/>
            <person name="Veneault-Fourrey C."/>
            <person name="LaButti K."/>
            <person name="Lindquist E.A."/>
            <person name="Lipzen A."/>
            <person name="Lundell T."/>
            <person name="Morin E."/>
            <person name="Murat C."/>
            <person name="Riley R."/>
            <person name="Ohm R."/>
            <person name="Sun H."/>
            <person name="Tunlid A."/>
            <person name="Henrissat B."/>
            <person name="Grigoriev I.V."/>
            <person name="Hibbett D.S."/>
            <person name="Martin F."/>
        </authorList>
    </citation>
    <scope>NUCLEOTIDE SEQUENCE [LARGE SCALE GENOMIC DNA]</scope>
    <source>
        <strain evidence="2">Ve08.2h10</strain>
    </source>
</reference>
<reference evidence="1 2" key="1">
    <citation type="submission" date="2014-04" db="EMBL/GenBank/DDBJ databases">
        <authorList>
            <consortium name="DOE Joint Genome Institute"/>
            <person name="Kuo A."/>
            <person name="Kohler A."/>
            <person name="Jargeat P."/>
            <person name="Nagy L.G."/>
            <person name="Floudas D."/>
            <person name="Copeland A."/>
            <person name="Barry K.W."/>
            <person name="Cichocki N."/>
            <person name="Veneault-Fourrey C."/>
            <person name="LaButti K."/>
            <person name="Lindquist E.A."/>
            <person name="Lipzen A."/>
            <person name="Lundell T."/>
            <person name="Morin E."/>
            <person name="Murat C."/>
            <person name="Sun H."/>
            <person name="Tunlid A."/>
            <person name="Henrissat B."/>
            <person name="Grigoriev I.V."/>
            <person name="Hibbett D.S."/>
            <person name="Martin F."/>
            <person name="Nordberg H.P."/>
            <person name="Cantor M.N."/>
            <person name="Hua S.X."/>
        </authorList>
    </citation>
    <scope>NUCLEOTIDE SEQUENCE [LARGE SCALE GENOMIC DNA]</scope>
    <source>
        <strain evidence="1 2">Ve08.2h10</strain>
    </source>
</reference>
<feature type="non-terminal residue" evidence="1">
    <location>
        <position position="53"/>
    </location>
</feature>
<dbReference type="STRING" id="930991.A0A0D0DQQ5"/>
<gene>
    <name evidence="1" type="ORF">PAXRUDRAFT_117162</name>
</gene>
<keyword evidence="2" id="KW-1185">Reference proteome</keyword>
<dbReference type="InterPro" id="IPR027417">
    <property type="entry name" value="P-loop_NTPase"/>
</dbReference>
<dbReference type="Gene3D" id="3.40.50.300">
    <property type="entry name" value="P-loop containing nucleotide triphosphate hydrolases"/>
    <property type="match status" value="1"/>
</dbReference>
<proteinExistence type="predicted"/>
<dbReference type="AlphaFoldDB" id="A0A0D0DQQ5"/>